<proteinExistence type="predicted"/>
<gene>
    <name evidence="2" type="ORF">DPM19_03720</name>
</gene>
<name>A0A365HA82_9ACTN</name>
<dbReference type="NCBIfam" id="TIGR03083">
    <property type="entry name" value="maleylpyruvate isomerase family mycothiol-dependent enzyme"/>
    <property type="match status" value="1"/>
</dbReference>
<dbReference type="NCBIfam" id="TIGR03086">
    <property type="entry name" value="TIGR03086 family metal-binding protein"/>
    <property type="match status" value="1"/>
</dbReference>
<dbReference type="OrthoDB" id="5185819at2"/>
<feature type="domain" description="Mycothiol-dependent maleylpyruvate isomerase metal-binding" evidence="1">
    <location>
        <begin position="9"/>
        <end position="132"/>
    </location>
</feature>
<dbReference type="GO" id="GO:0046872">
    <property type="term" value="F:metal ion binding"/>
    <property type="evidence" value="ECO:0007669"/>
    <property type="project" value="InterPro"/>
</dbReference>
<dbReference type="Gene3D" id="1.20.120.450">
    <property type="entry name" value="dinb family like domain"/>
    <property type="match status" value="1"/>
</dbReference>
<dbReference type="EMBL" id="QLYX01000002">
    <property type="protein sequence ID" value="RAY16054.1"/>
    <property type="molecule type" value="Genomic_DNA"/>
</dbReference>
<evidence type="ECO:0000313" key="2">
    <source>
        <dbReference type="EMBL" id="RAY16054.1"/>
    </source>
</evidence>
<dbReference type="InterPro" id="IPR024344">
    <property type="entry name" value="MDMPI_metal-binding"/>
</dbReference>
<accession>A0A365HA82</accession>
<dbReference type="Proteomes" id="UP000251891">
    <property type="component" value="Unassembled WGS sequence"/>
</dbReference>
<dbReference type="Pfam" id="PF11716">
    <property type="entry name" value="MDMPI_N"/>
    <property type="match status" value="1"/>
</dbReference>
<comment type="caution">
    <text evidence="2">The sequence shown here is derived from an EMBL/GenBank/DDBJ whole genome shotgun (WGS) entry which is preliminary data.</text>
</comment>
<dbReference type="InterPro" id="IPR034660">
    <property type="entry name" value="DinB/YfiT-like"/>
</dbReference>
<dbReference type="SUPFAM" id="SSF109854">
    <property type="entry name" value="DinB/YfiT-like putative metalloenzymes"/>
    <property type="match status" value="1"/>
</dbReference>
<keyword evidence="3" id="KW-1185">Reference proteome</keyword>
<sequence>MELRPMMTPAAEAVLEVVAGVDSDRMGGRTPCADYDVRALINHLIHWTGTRAEAAARKGPYPDGPEEGHDHTAEPGWAARYAEQVRAAVRAWDDPAAWTGETNLSGGDVTMPARFTAGMLFAEWLLHGWDLAVATGQKLSLDDETARALRQEVAGMAEMGREYEIFGPEVPVPAGAPPLDRALGLAGRDPAWRP</sequence>
<dbReference type="InterPro" id="IPR017517">
    <property type="entry name" value="Maleyloyr_isom"/>
</dbReference>
<organism evidence="2 3">
    <name type="scientific">Actinomadura craniellae</name>
    <dbReference type="NCBI Taxonomy" id="2231787"/>
    <lineage>
        <taxon>Bacteria</taxon>
        <taxon>Bacillati</taxon>
        <taxon>Actinomycetota</taxon>
        <taxon>Actinomycetes</taxon>
        <taxon>Streptosporangiales</taxon>
        <taxon>Thermomonosporaceae</taxon>
        <taxon>Actinomadura</taxon>
    </lineage>
</organism>
<protein>
    <submittedName>
        <fullName evidence="2">TIGR03086 family protein</fullName>
    </submittedName>
</protein>
<evidence type="ECO:0000313" key="3">
    <source>
        <dbReference type="Proteomes" id="UP000251891"/>
    </source>
</evidence>
<evidence type="ECO:0000259" key="1">
    <source>
        <dbReference type="Pfam" id="PF11716"/>
    </source>
</evidence>
<dbReference type="AlphaFoldDB" id="A0A365HA82"/>
<dbReference type="RefSeq" id="WP_111863396.1">
    <property type="nucleotide sequence ID" value="NZ_QLYX01000002.1"/>
</dbReference>
<reference evidence="2 3" key="1">
    <citation type="submission" date="2018-06" db="EMBL/GenBank/DDBJ databases">
        <title>Actinomadura craniellae sp. nov. isolated from marine sponge Craniella sp.</title>
        <authorList>
            <person name="Li L."/>
            <person name="Xu Q.H."/>
            <person name="Lin H.W."/>
            <person name="Lu Y.H."/>
        </authorList>
    </citation>
    <scope>NUCLEOTIDE SEQUENCE [LARGE SCALE GENOMIC DNA]</scope>
    <source>
        <strain evidence="2 3">LHW63021</strain>
    </source>
</reference>
<dbReference type="InterPro" id="IPR017520">
    <property type="entry name" value="CHP03086"/>
</dbReference>